<evidence type="ECO:0000313" key="2">
    <source>
        <dbReference type="Proteomes" id="UP000279600"/>
    </source>
</evidence>
<proteinExistence type="predicted"/>
<organism evidence="1 2">
    <name type="scientific">Nonlabens ponticola</name>
    <dbReference type="NCBI Taxonomy" id="2496866"/>
    <lineage>
        <taxon>Bacteria</taxon>
        <taxon>Pseudomonadati</taxon>
        <taxon>Bacteroidota</taxon>
        <taxon>Flavobacteriia</taxon>
        <taxon>Flavobacteriales</taxon>
        <taxon>Flavobacteriaceae</taxon>
        <taxon>Nonlabens</taxon>
    </lineage>
</organism>
<dbReference type="Proteomes" id="UP000279600">
    <property type="component" value="Chromosome"/>
</dbReference>
<dbReference type="OrthoDB" id="983063at2"/>
<evidence type="ECO:0000313" key="1">
    <source>
        <dbReference type="EMBL" id="AZQ44101.1"/>
    </source>
</evidence>
<dbReference type="EMBL" id="CP034549">
    <property type="protein sequence ID" value="AZQ44101.1"/>
    <property type="molecule type" value="Genomic_DNA"/>
</dbReference>
<keyword evidence="2" id="KW-1185">Reference proteome</keyword>
<sequence>MAGKLKPHLRKSIIKQTLEKKKSNKDLDSDSFMLLSLRHLDKEQGHNLYEWEANAMLAHSIEVLSGYCNDTLLNQTDGQKFTIYGDFPPDEKTEYYPPEQIPEDANWARLHITGKQCVIGHIVKNVFYVVFLDGEHKFWKSELKNT</sequence>
<gene>
    <name evidence="1" type="ORF">EJ995_07600</name>
</gene>
<dbReference type="KEGG" id="noj:EJ995_07600"/>
<protein>
    <submittedName>
        <fullName evidence="1">Uncharacterized protein</fullName>
    </submittedName>
</protein>
<dbReference type="RefSeq" id="WP_126447205.1">
    <property type="nucleotide sequence ID" value="NZ_CP034549.1"/>
</dbReference>
<name>A0A3S9MXX6_9FLAO</name>
<dbReference type="AlphaFoldDB" id="A0A3S9MXX6"/>
<reference evidence="1 2" key="1">
    <citation type="submission" date="2018-12" db="EMBL/GenBank/DDBJ databases">
        <title>Complete genome of Nonlabens sp. MJ115.</title>
        <authorList>
            <person name="Choi H.S."/>
            <person name="Jung J."/>
        </authorList>
    </citation>
    <scope>NUCLEOTIDE SEQUENCE [LARGE SCALE GENOMIC DNA]</scope>
    <source>
        <strain evidence="1 2">MJ115</strain>
    </source>
</reference>
<accession>A0A3S9MXX6</accession>